<evidence type="ECO:0000256" key="1">
    <source>
        <dbReference type="SAM" id="SignalP"/>
    </source>
</evidence>
<evidence type="ECO:0000313" key="2">
    <source>
        <dbReference type="EMBL" id="OMH80465.1"/>
    </source>
</evidence>
<evidence type="ECO:0000313" key="3">
    <source>
        <dbReference type="Proteomes" id="UP000188320"/>
    </source>
</evidence>
<accession>A0A1R1PHJ2</accession>
<dbReference type="EMBL" id="LSSK01001175">
    <property type="protein sequence ID" value="OMH80465.1"/>
    <property type="molecule type" value="Genomic_DNA"/>
</dbReference>
<name>A0A1R1PHJ2_ZANCU</name>
<feature type="signal peptide" evidence="1">
    <location>
        <begin position="1"/>
        <end position="19"/>
    </location>
</feature>
<reference evidence="3" key="1">
    <citation type="submission" date="2017-01" db="EMBL/GenBank/DDBJ databases">
        <authorList>
            <person name="Wang Y."/>
            <person name="White M."/>
            <person name="Kvist S."/>
            <person name="Moncalvo J.-M."/>
        </authorList>
    </citation>
    <scope>NUCLEOTIDE SEQUENCE [LARGE SCALE GENOMIC DNA]</scope>
    <source>
        <strain evidence="3">COL-18-3</strain>
    </source>
</reference>
<keyword evidence="3" id="KW-1185">Reference proteome</keyword>
<feature type="chain" id="PRO_5012435658" evidence="1">
    <location>
        <begin position="20"/>
        <end position="35"/>
    </location>
</feature>
<sequence>MKVLVLTLILSSLRVGVNAAAIRHEPMHLRDYEPS</sequence>
<keyword evidence="1" id="KW-0732">Signal</keyword>
<proteinExistence type="predicted"/>
<feature type="non-terminal residue" evidence="2">
    <location>
        <position position="35"/>
    </location>
</feature>
<protein>
    <submittedName>
        <fullName evidence="2">Uncharacterized protein</fullName>
    </submittedName>
</protein>
<dbReference type="AlphaFoldDB" id="A0A1R1PHJ2"/>
<organism evidence="2 3">
    <name type="scientific">Zancudomyces culisetae</name>
    <name type="common">Gut fungus</name>
    <name type="synonym">Smittium culisetae</name>
    <dbReference type="NCBI Taxonomy" id="1213189"/>
    <lineage>
        <taxon>Eukaryota</taxon>
        <taxon>Fungi</taxon>
        <taxon>Fungi incertae sedis</taxon>
        <taxon>Zoopagomycota</taxon>
        <taxon>Kickxellomycotina</taxon>
        <taxon>Harpellomycetes</taxon>
        <taxon>Harpellales</taxon>
        <taxon>Legeriomycetaceae</taxon>
        <taxon>Zancudomyces</taxon>
    </lineage>
</organism>
<dbReference type="Proteomes" id="UP000188320">
    <property type="component" value="Unassembled WGS sequence"/>
</dbReference>
<comment type="caution">
    <text evidence="2">The sequence shown here is derived from an EMBL/GenBank/DDBJ whole genome shotgun (WGS) entry which is preliminary data.</text>
</comment>
<gene>
    <name evidence="2" type="ORF">AX774_g6094</name>
</gene>